<protein>
    <submittedName>
        <fullName evidence="1">Uncharacterized protein</fullName>
    </submittedName>
</protein>
<dbReference type="AlphaFoldDB" id="A0A1F7IDY0"/>
<name>A0A1F7IDY0_9BACT</name>
<dbReference type="STRING" id="1802055.A3A74_08155"/>
<evidence type="ECO:0000313" key="2">
    <source>
        <dbReference type="Proteomes" id="UP000179270"/>
    </source>
</evidence>
<evidence type="ECO:0000313" key="1">
    <source>
        <dbReference type="EMBL" id="OGK41580.1"/>
    </source>
</evidence>
<organism evidence="1 2">
    <name type="scientific">Candidatus Roizmanbacteria bacterium RIFCSPLOWO2_01_FULL_35_13</name>
    <dbReference type="NCBI Taxonomy" id="1802055"/>
    <lineage>
        <taxon>Bacteria</taxon>
        <taxon>Candidatus Roizmaniibacteriota</taxon>
    </lineage>
</organism>
<proteinExistence type="predicted"/>
<accession>A0A1F7IDY0</accession>
<dbReference type="Proteomes" id="UP000179270">
    <property type="component" value="Unassembled WGS sequence"/>
</dbReference>
<comment type="caution">
    <text evidence="1">The sequence shown here is derived from an EMBL/GenBank/DDBJ whole genome shotgun (WGS) entry which is preliminary data.</text>
</comment>
<gene>
    <name evidence="1" type="ORF">A3A74_08155</name>
</gene>
<reference evidence="1 2" key="1">
    <citation type="journal article" date="2016" name="Nat. Commun.">
        <title>Thousands of microbial genomes shed light on interconnected biogeochemical processes in an aquifer system.</title>
        <authorList>
            <person name="Anantharaman K."/>
            <person name="Brown C.T."/>
            <person name="Hug L.A."/>
            <person name="Sharon I."/>
            <person name="Castelle C.J."/>
            <person name="Probst A.J."/>
            <person name="Thomas B.C."/>
            <person name="Singh A."/>
            <person name="Wilkins M.J."/>
            <person name="Karaoz U."/>
            <person name="Brodie E.L."/>
            <person name="Williams K.H."/>
            <person name="Hubbard S.S."/>
            <person name="Banfield J.F."/>
        </authorList>
    </citation>
    <scope>NUCLEOTIDE SEQUENCE [LARGE SCALE GENOMIC DNA]</scope>
</reference>
<sequence>MKKMPNSIGEHILNAEYYLEAAGKHLPPTKDAVHILLLLIGWENLVIADEELKAWVKKEDVDEKVYRSHVRKFRDVPEVTRVIIGPTGKAKEVRFSSSRDFEELRMACQYGSNTESKNVKELFKSGWHLDRLRNGLISKIGWMKVIISAYEELEKEGAGT</sequence>
<dbReference type="EMBL" id="MGAF01000017">
    <property type="protein sequence ID" value="OGK41580.1"/>
    <property type="molecule type" value="Genomic_DNA"/>
</dbReference>